<reference evidence="2 3" key="1">
    <citation type="submission" date="2015-01" db="EMBL/GenBank/DDBJ databases">
        <title>Evolution of Trichinella species and genotypes.</title>
        <authorList>
            <person name="Korhonen P.K."/>
            <person name="Edoardo P."/>
            <person name="Giuseppe L.R."/>
            <person name="Gasser R.B."/>
        </authorList>
    </citation>
    <scope>NUCLEOTIDE SEQUENCE [LARGE SCALE GENOMIC DNA]</scope>
    <source>
        <strain evidence="2">ISS2496</strain>
    </source>
</reference>
<accession>A0A0V0Z6J0</accession>
<evidence type="ECO:0000256" key="1">
    <source>
        <dbReference type="SAM" id="MobiDB-lite"/>
    </source>
</evidence>
<keyword evidence="3" id="KW-1185">Reference proteome</keyword>
<feature type="region of interest" description="Disordered" evidence="1">
    <location>
        <begin position="1"/>
        <end position="24"/>
    </location>
</feature>
<gene>
    <name evidence="2" type="ORF">T12_12967</name>
</gene>
<feature type="compositionally biased region" description="Basic residues" evidence="1">
    <location>
        <begin position="1"/>
        <end position="16"/>
    </location>
</feature>
<protein>
    <submittedName>
        <fullName evidence="2">Uncharacterized protein</fullName>
    </submittedName>
</protein>
<evidence type="ECO:0000313" key="3">
    <source>
        <dbReference type="Proteomes" id="UP000054783"/>
    </source>
</evidence>
<dbReference type="Proteomes" id="UP000054783">
    <property type="component" value="Unassembled WGS sequence"/>
</dbReference>
<comment type="caution">
    <text evidence="2">The sequence shown here is derived from an EMBL/GenBank/DDBJ whole genome shotgun (WGS) entry which is preliminary data.</text>
</comment>
<dbReference type="AlphaFoldDB" id="A0A0V0Z6J0"/>
<sequence length="36" mass="4475">MNEKVKRKILKRIRRSQRSEQNQRRAINLSKIRLLN</sequence>
<dbReference type="EMBL" id="JYDQ01000364">
    <property type="protein sequence ID" value="KRY08112.1"/>
    <property type="molecule type" value="Genomic_DNA"/>
</dbReference>
<evidence type="ECO:0000313" key="2">
    <source>
        <dbReference type="EMBL" id="KRY08112.1"/>
    </source>
</evidence>
<proteinExistence type="predicted"/>
<feature type="non-terminal residue" evidence="2">
    <location>
        <position position="36"/>
    </location>
</feature>
<organism evidence="2 3">
    <name type="scientific">Trichinella patagoniensis</name>
    <dbReference type="NCBI Taxonomy" id="990121"/>
    <lineage>
        <taxon>Eukaryota</taxon>
        <taxon>Metazoa</taxon>
        <taxon>Ecdysozoa</taxon>
        <taxon>Nematoda</taxon>
        <taxon>Enoplea</taxon>
        <taxon>Dorylaimia</taxon>
        <taxon>Trichinellida</taxon>
        <taxon>Trichinellidae</taxon>
        <taxon>Trichinella</taxon>
    </lineage>
</organism>
<name>A0A0V0Z6J0_9BILA</name>